<sequence length="68" mass="7050">MAEQGSGGNVIAALASFFIAGLGQLLQGRLVPAAVHVVASVAIWVVSFGTMGWVVHLYSAYDAATWSE</sequence>
<feature type="transmembrane region" description="Helical" evidence="1">
    <location>
        <begin position="33"/>
        <end position="58"/>
    </location>
</feature>
<comment type="caution">
    <text evidence="2">The sequence shown here is derived from an EMBL/GenBank/DDBJ whole genome shotgun (WGS) entry which is preliminary data.</text>
</comment>
<dbReference type="AlphaFoldDB" id="A0A2H3P2Y2"/>
<evidence type="ECO:0000313" key="2">
    <source>
        <dbReference type="EMBL" id="PEN05571.1"/>
    </source>
</evidence>
<dbReference type="RefSeq" id="WP_098063035.1">
    <property type="nucleotide sequence ID" value="NZ_PDEP01000013.1"/>
</dbReference>
<dbReference type="Proteomes" id="UP000221024">
    <property type="component" value="Unassembled WGS sequence"/>
</dbReference>
<name>A0A2H3P2Y2_9BACT</name>
<keyword evidence="3" id="KW-1185">Reference proteome</keyword>
<accession>A0A2H3P2Y2</accession>
<evidence type="ECO:0000313" key="3">
    <source>
        <dbReference type="Proteomes" id="UP000221024"/>
    </source>
</evidence>
<dbReference type="EMBL" id="PDEP01000013">
    <property type="protein sequence ID" value="PEN05571.1"/>
    <property type="molecule type" value="Genomic_DNA"/>
</dbReference>
<protein>
    <submittedName>
        <fullName evidence="2">Uncharacterized protein</fullName>
    </submittedName>
</protein>
<evidence type="ECO:0000256" key="1">
    <source>
        <dbReference type="SAM" id="Phobius"/>
    </source>
</evidence>
<dbReference type="OrthoDB" id="964739at2"/>
<keyword evidence="1" id="KW-1133">Transmembrane helix</keyword>
<feature type="transmembrane region" description="Helical" evidence="1">
    <location>
        <begin position="6"/>
        <end position="26"/>
    </location>
</feature>
<proteinExistence type="predicted"/>
<gene>
    <name evidence="2" type="ORF">CRI93_12535</name>
</gene>
<keyword evidence="1" id="KW-0812">Transmembrane</keyword>
<keyword evidence="1" id="KW-0472">Membrane</keyword>
<organism evidence="2 3">
    <name type="scientific">Longimonas halophila</name>
    <dbReference type="NCBI Taxonomy" id="1469170"/>
    <lineage>
        <taxon>Bacteria</taxon>
        <taxon>Pseudomonadati</taxon>
        <taxon>Rhodothermota</taxon>
        <taxon>Rhodothermia</taxon>
        <taxon>Rhodothermales</taxon>
        <taxon>Salisaetaceae</taxon>
        <taxon>Longimonas</taxon>
    </lineage>
</organism>
<reference evidence="2 3" key="1">
    <citation type="submission" date="2017-10" db="EMBL/GenBank/DDBJ databases">
        <title>Draft genome of Longimonas halophila.</title>
        <authorList>
            <person name="Goh K.M."/>
            <person name="Shamsir M.S."/>
            <person name="Lim S.W."/>
        </authorList>
    </citation>
    <scope>NUCLEOTIDE SEQUENCE [LARGE SCALE GENOMIC DNA]</scope>
    <source>
        <strain evidence="2 3">KCTC 42399</strain>
    </source>
</reference>